<evidence type="ECO:0000313" key="3">
    <source>
        <dbReference type="Proteomes" id="UP000053260"/>
    </source>
</evidence>
<gene>
    <name evidence="2" type="ORF">AQJ91_47490</name>
</gene>
<feature type="region of interest" description="Disordered" evidence="1">
    <location>
        <begin position="131"/>
        <end position="164"/>
    </location>
</feature>
<dbReference type="AlphaFoldDB" id="A0A124ID76"/>
<evidence type="ECO:0000313" key="2">
    <source>
        <dbReference type="EMBL" id="KUO14315.1"/>
    </source>
</evidence>
<organism evidence="2 3">
    <name type="scientific">Streptomyces dysideae</name>
    <dbReference type="NCBI Taxonomy" id="909626"/>
    <lineage>
        <taxon>Bacteria</taxon>
        <taxon>Bacillati</taxon>
        <taxon>Actinomycetota</taxon>
        <taxon>Actinomycetes</taxon>
        <taxon>Kitasatosporales</taxon>
        <taxon>Streptomycetaceae</taxon>
        <taxon>Streptomyces</taxon>
    </lineage>
</organism>
<dbReference type="Proteomes" id="UP000053260">
    <property type="component" value="Unassembled WGS sequence"/>
</dbReference>
<evidence type="ECO:0000256" key="1">
    <source>
        <dbReference type="SAM" id="MobiDB-lite"/>
    </source>
</evidence>
<proteinExistence type="predicted"/>
<accession>A0A124ID76</accession>
<sequence length="164" mass="16806">MLATFAKGKARRVAPGTSEQADRGSVNHLLPRLSPSGGPNFLPPHMREAASSTTARRCGPRVVGADAGRRVGAGAVGQPVVDQRQLRGELLCHGHCFGDGVGPADHGQVVVVVEQGPQPLRDGPVVLDQQHRDEVGRAGHGSGPFGVDSPFASGSGRVDGDAGS</sequence>
<feature type="region of interest" description="Disordered" evidence="1">
    <location>
        <begin position="1"/>
        <end position="58"/>
    </location>
</feature>
<reference evidence="2 3" key="1">
    <citation type="submission" date="2015-10" db="EMBL/GenBank/DDBJ databases">
        <title>Draft genome sequence of Streptomyces sp. RV15, isolated from a marine sponge.</title>
        <authorList>
            <person name="Ruckert C."/>
            <person name="Abdelmohsen U.R."/>
            <person name="Winkler A."/>
            <person name="Hentschel U."/>
            <person name="Kalinowski J."/>
            <person name="Kampfer P."/>
            <person name="Glaeser S."/>
        </authorList>
    </citation>
    <scope>NUCLEOTIDE SEQUENCE [LARGE SCALE GENOMIC DNA]</scope>
    <source>
        <strain evidence="2 3">RV15</strain>
    </source>
</reference>
<name>A0A124ID76_9ACTN</name>
<dbReference type="EMBL" id="LMXB01000159">
    <property type="protein sequence ID" value="KUO14315.1"/>
    <property type="molecule type" value="Genomic_DNA"/>
</dbReference>
<comment type="caution">
    <text evidence="2">The sequence shown here is derived from an EMBL/GenBank/DDBJ whole genome shotgun (WGS) entry which is preliminary data.</text>
</comment>
<protein>
    <submittedName>
        <fullName evidence="2">Uncharacterized protein</fullName>
    </submittedName>
</protein>
<keyword evidence="3" id="KW-1185">Reference proteome</keyword>
<feature type="non-terminal residue" evidence="2">
    <location>
        <position position="164"/>
    </location>
</feature>